<dbReference type="PANTHER" id="PTHR12358:SF106">
    <property type="entry name" value="LIPID KINASE YEGS"/>
    <property type="match status" value="1"/>
</dbReference>
<keyword evidence="4" id="KW-0067">ATP-binding</keyword>
<sequence>MRVALVVNGSSGSLLGRTGMAEELEAKLTATGLEVVAVLDGDASDVADRLKRAAALPVDAIVTAGGDGTIATAAQLLMGTDKALAPLPFGTMNLLAKDLGLPLDVDAAIQQMAAGEIREIDVGEVNGRVFLCNSMLGLPARLAERREKNREHMGALGWWRLFAAGLKGLYRYPPMRIGLDLGRGPAAFRTKAIVIANNGYDEGFGQVLTRSRLDRGELVVYATRRLSVWPLVRLSVRMALGTWSKDADLETYPVTRLAVTSRRRKLRVMNDGETMLLTPPLRYRSRHKALKVLAPRSPETTATADASALEGAA</sequence>
<dbReference type="Proteomes" id="UP001143400">
    <property type="component" value="Unassembled WGS sequence"/>
</dbReference>
<dbReference type="SUPFAM" id="SSF111331">
    <property type="entry name" value="NAD kinase/diacylglycerol kinase-like"/>
    <property type="match status" value="1"/>
</dbReference>
<evidence type="ECO:0000313" key="7">
    <source>
        <dbReference type="EMBL" id="MBM7852284.1"/>
    </source>
</evidence>
<dbReference type="GO" id="GO:0016301">
    <property type="term" value="F:kinase activity"/>
    <property type="evidence" value="ECO:0007669"/>
    <property type="project" value="UniProtKB-KW"/>
</dbReference>
<dbReference type="InterPro" id="IPR045540">
    <property type="entry name" value="YegS/DAGK_C"/>
</dbReference>
<dbReference type="InterPro" id="IPR016064">
    <property type="entry name" value="NAD/diacylglycerol_kinase_sf"/>
</dbReference>
<dbReference type="EMBL" id="JAFBCY010000003">
    <property type="protein sequence ID" value="MBM7852284.1"/>
    <property type="molecule type" value="Genomic_DNA"/>
</dbReference>
<dbReference type="InterPro" id="IPR050187">
    <property type="entry name" value="Lipid_Phosphate_FormReg"/>
</dbReference>
<dbReference type="GO" id="GO:0005524">
    <property type="term" value="F:ATP binding"/>
    <property type="evidence" value="ECO:0007669"/>
    <property type="project" value="UniProtKB-KW"/>
</dbReference>
<evidence type="ECO:0000256" key="3">
    <source>
        <dbReference type="ARBA" id="ARBA00022777"/>
    </source>
</evidence>
<reference evidence="6" key="1">
    <citation type="journal article" date="2014" name="Int. J. Syst. Evol. Microbiol.">
        <title>Complete genome sequence of Corynebacterium casei LMG S-19264T (=DSM 44701T), isolated from a smear-ripened cheese.</title>
        <authorList>
            <consortium name="US DOE Joint Genome Institute (JGI-PGF)"/>
            <person name="Walter F."/>
            <person name="Albersmeier A."/>
            <person name="Kalinowski J."/>
            <person name="Ruckert C."/>
        </authorList>
    </citation>
    <scope>NUCLEOTIDE SEQUENCE</scope>
    <source>
        <strain evidence="6">VKM B-1606</strain>
    </source>
</reference>
<keyword evidence="2" id="KW-0547">Nucleotide-binding</keyword>
<dbReference type="Proteomes" id="UP000758856">
    <property type="component" value="Unassembled WGS sequence"/>
</dbReference>
<accession>A0A9W6ITZ1</accession>
<keyword evidence="1" id="KW-0808">Transferase</keyword>
<reference evidence="6" key="3">
    <citation type="submission" date="2023-01" db="EMBL/GenBank/DDBJ databases">
        <authorList>
            <person name="Sun Q."/>
            <person name="Evtushenko L."/>
        </authorList>
    </citation>
    <scope>NUCLEOTIDE SEQUENCE</scope>
    <source>
        <strain evidence="6">VKM B-1606</strain>
    </source>
</reference>
<dbReference type="Pfam" id="PF00781">
    <property type="entry name" value="DAGK_cat"/>
    <property type="match status" value="1"/>
</dbReference>
<evidence type="ECO:0000313" key="6">
    <source>
        <dbReference type="EMBL" id="GLK56493.1"/>
    </source>
</evidence>
<evidence type="ECO:0000256" key="4">
    <source>
        <dbReference type="ARBA" id="ARBA00022840"/>
    </source>
</evidence>
<evidence type="ECO:0000256" key="2">
    <source>
        <dbReference type="ARBA" id="ARBA00022741"/>
    </source>
</evidence>
<dbReference type="RefSeq" id="WP_204950695.1">
    <property type="nucleotide sequence ID" value="NZ_BSFF01000003.1"/>
</dbReference>
<keyword evidence="3 6" id="KW-0418">Kinase</keyword>
<dbReference type="Pfam" id="PF19279">
    <property type="entry name" value="YegS_C"/>
    <property type="match status" value="1"/>
</dbReference>
<name>A0A9W6ITZ1_9HYPH</name>
<comment type="caution">
    <text evidence="6">The sequence shown here is derived from an EMBL/GenBank/DDBJ whole genome shotgun (WGS) entry which is preliminary data.</text>
</comment>
<dbReference type="Gene3D" id="2.60.200.40">
    <property type="match status" value="1"/>
</dbReference>
<evidence type="ECO:0000256" key="1">
    <source>
        <dbReference type="ARBA" id="ARBA00022679"/>
    </source>
</evidence>
<gene>
    <name evidence="6" type="ORF">GCM10008170_25120</name>
    <name evidence="7" type="ORF">JOD31_002526</name>
</gene>
<proteinExistence type="predicted"/>
<evidence type="ECO:0000259" key="5">
    <source>
        <dbReference type="PROSITE" id="PS50146"/>
    </source>
</evidence>
<dbReference type="PANTHER" id="PTHR12358">
    <property type="entry name" value="SPHINGOSINE KINASE"/>
    <property type="match status" value="1"/>
</dbReference>
<dbReference type="GO" id="GO:0005886">
    <property type="term" value="C:plasma membrane"/>
    <property type="evidence" value="ECO:0007669"/>
    <property type="project" value="TreeGrafter"/>
</dbReference>
<dbReference type="SMART" id="SM00046">
    <property type="entry name" value="DAGKc"/>
    <property type="match status" value="1"/>
</dbReference>
<keyword evidence="8" id="KW-1185">Reference proteome</keyword>
<reference evidence="7 8" key="2">
    <citation type="submission" date="2021-01" db="EMBL/GenBank/DDBJ databases">
        <title>Genomic Encyclopedia of Type Strains, Phase IV (KMG-IV): sequencing the most valuable type-strain genomes for metagenomic binning, comparative biology and taxonomic classification.</title>
        <authorList>
            <person name="Goeker M."/>
        </authorList>
    </citation>
    <scope>NUCLEOTIDE SEQUENCE [LARGE SCALE GENOMIC DNA]</scope>
    <source>
        <strain evidence="7 8">DSM 6130</strain>
    </source>
</reference>
<dbReference type="EMBL" id="BSFF01000003">
    <property type="protein sequence ID" value="GLK56493.1"/>
    <property type="molecule type" value="Genomic_DNA"/>
</dbReference>
<dbReference type="Gene3D" id="3.40.50.10330">
    <property type="entry name" value="Probable inorganic polyphosphate/atp-NAD kinase, domain 1"/>
    <property type="match status" value="1"/>
</dbReference>
<evidence type="ECO:0000313" key="9">
    <source>
        <dbReference type="Proteomes" id="UP001143400"/>
    </source>
</evidence>
<evidence type="ECO:0000313" key="8">
    <source>
        <dbReference type="Proteomes" id="UP000758856"/>
    </source>
</evidence>
<dbReference type="PROSITE" id="PS50146">
    <property type="entry name" value="DAGK"/>
    <property type="match status" value="1"/>
</dbReference>
<dbReference type="AlphaFoldDB" id="A0A9W6ITZ1"/>
<protein>
    <submittedName>
        <fullName evidence="6 7">Diacylglycerol kinase</fullName>
    </submittedName>
</protein>
<organism evidence="6 9">
    <name type="scientific">Methylopila capsulata</name>
    <dbReference type="NCBI Taxonomy" id="61654"/>
    <lineage>
        <taxon>Bacteria</taxon>
        <taxon>Pseudomonadati</taxon>
        <taxon>Pseudomonadota</taxon>
        <taxon>Alphaproteobacteria</taxon>
        <taxon>Hyphomicrobiales</taxon>
        <taxon>Methylopilaceae</taxon>
        <taxon>Methylopila</taxon>
    </lineage>
</organism>
<feature type="domain" description="DAGKc" evidence="5">
    <location>
        <begin position="1"/>
        <end position="129"/>
    </location>
</feature>
<dbReference type="InterPro" id="IPR001206">
    <property type="entry name" value="Diacylglycerol_kinase_cat_dom"/>
</dbReference>
<dbReference type="InterPro" id="IPR017438">
    <property type="entry name" value="ATP-NAD_kinase_N"/>
</dbReference>